<dbReference type="SUPFAM" id="SSF55874">
    <property type="entry name" value="ATPase domain of HSP90 chaperone/DNA topoisomerase II/histidine kinase"/>
    <property type="match status" value="1"/>
</dbReference>
<feature type="transmembrane region" description="Helical" evidence="5">
    <location>
        <begin position="195"/>
        <end position="217"/>
    </location>
</feature>
<dbReference type="EMBL" id="GL883077">
    <property type="protein sequence ID" value="EGF92633.1"/>
    <property type="molecule type" value="Genomic_DNA"/>
</dbReference>
<keyword evidence="3" id="KW-0902">Two-component regulatory system</keyword>
<dbReference type="Gene3D" id="3.30.565.10">
    <property type="entry name" value="Histidine kinase-like ATPase, C-terminal domain"/>
    <property type="match status" value="1"/>
</dbReference>
<reference evidence="8" key="1">
    <citation type="submission" date="2011-03" db="EMBL/GenBank/DDBJ databases">
        <title>Draft genome sequence of Brevundimonas diminuta.</title>
        <authorList>
            <person name="Brown P.J.B."/>
            <person name="Buechlein A."/>
            <person name="Hemmerich C."/>
            <person name="Brun Y.V."/>
        </authorList>
    </citation>
    <scope>NUCLEOTIDE SEQUENCE [LARGE SCALE GENOMIC DNA]</scope>
    <source>
        <strain evidence="8">C19</strain>
    </source>
</reference>
<evidence type="ECO:0000256" key="5">
    <source>
        <dbReference type="SAM" id="Phobius"/>
    </source>
</evidence>
<evidence type="ECO:0000313" key="7">
    <source>
        <dbReference type="EMBL" id="EGF92633.1"/>
    </source>
</evidence>
<dbReference type="STRING" id="715226.ABI_10700"/>
<keyword evidence="1" id="KW-0808">Transferase</keyword>
<dbReference type="Proteomes" id="UP000006512">
    <property type="component" value="Unassembled WGS sequence"/>
</dbReference>
<dbReference type="InterPro" id="IPR005467">
    <property type="entry name" value="His_kinase_dom"/>
</dbReference>
<dbReference type="GO" id="GO:0000160">
    <property type="term" value="P:phosphorelay signal transduction system"/>
    <property type="evidence" value="ECO:0007669"/>
    <property type="project" value="UniProtKB-KW"/>
</dbReference>
<dbReference type="HOGENOM" id="CLU_014388_2_0_5"/>
<dbReference type="InterPro" id="IPR036890">
    <property type="entry name" value="HATPase_C_sf"/>
</dbReference>
<dbReference type="AlphaFoldDB" id="F4QH96"/>
<dbReference type="eggNOG" id="COG4585">
    <property type="taxonomic scope" value="Bacteria"/>
</dbReference>
<dbReference type="PANTHER" id="PTHR24421">
    <property type="entry name" value="NITRATE/NITRITE SENSOR PROTEIN NARX-RELATED"/>
    <property type="match status" value="1"/>
</dbReference>
<dbReference type="PANTHER" id="PTHR24421:SF58">
    <property type="entry name" value="SIGNAL TRANSDUCTION HISTIDINE-PROTEIN KINASE_PHOSPHATASE UHPB"/>
    <property type="match status" value="1"/>
</dbReference>
<evidence type="ECO:0000256" key="1">
    <source>
        <dbReference type="ARBA" id="ARBA00022679"/>
    </source>
</evidence>
<feature type="domain" description="Histidine kinase" evidence="6">
    <location>
        <begin position="531"/>
        <end position="621"/>
    </location>
</feature>
<dbReference type="Gene3D" id="1.20.5.1930">
    <property type="match status" value="1"/>
</dbReference>
<feature type="transmembrane region" description="Helical" evidence="5">
    <location>
        <begin position="344"/>
        <end position="367"/>
    </location>
</feature>
<evidence type="ECO:0000259" key="6">
    <source>
        <dbReference type="PROSITE" id="PS50109"/>
    </source>
</evidence>
<accession>F4QH96</accession>
<keyword evidence="5" id="KW-1133">Transmembrane helix</keyword>
<keyword evidence="2 7" id="KW-0418">Kinase</keyword>
<dbReference type="OrthoDB" id="9797605at2"/>
<dbReference type="GO" id="GO:0016301">
    <property type="term" value="F:kinase activity"/>
    <property type="evidence" value="ECO:0007669"/>
    <property type="project" value="UniProtKB-KW"/>
</dbReference>
<keyword evidence="8" id="KW-1185">Reference proteome</keyword>
<feature type="transmembrane region" description="Helical" evidence="5">
    <location>
        <begin position="224"/>
        <end position="244"/>
    </location>
</feature>
<evidence type="ECO:0000256" key="4">
    <source>
        <dbReference type="SAM" id="MobiDB-lite"/>
    </source>
</evidence>
<dbReference type="SMART" id="SM00387">
    <property type="entry name" value="HATPase_c"/>
    <property type="match status" value="1"/>
</dbReference>
<protein>
    <submittedName>
        <fullName evidence="7">Histidine kinase-, DNA gyrase B-, and HSP90-like ATPase family protein</fullName>
    </submittedName>
</protein>
<organism evidence="7 8">
    <name type="scientific">Asticcacaulis biprosthecium C19</name>
    <dbReference type="NCBI Taxonomy" id="715226"/>
    <lineage>
        <taxon>Bacteria</taxon>
        <taxon>Pseudomonadati</taxon>
        <taxon>Pseudomonadota</taxon>
        <taxon>Alphaproteobacteria</taxon>
        <taxon>Caulobacterales</taxon>
        <taxon>Caulobacteraceae</taxon>
        <taxon>Asticcacaulis</taxon>
    </lineage>
</organism>
<evidence type="ECO:0000313" key="8">
    <source>
        <dbReference type="Proteomes" id="UP000006512"/>
    </source>
</evidence>
<gene>
    <name evidence="7" type="ORF">ABI_10700</name>
</gene>
<keyword evidence="5" id="KW-0472">Membrane</keyword>
<dbReference type="InterPro" id="IPR050482">
    <property type="entry name" value="Sensor_HK_TwoCompSys"/>
</dbReference>
<dbReference type="CDD" id="cd16917">
    <property type="entry name" value="HATPase_UhpB-NarQ-NarX-like"/>
    <property type="match status" value="1"/>
</dbReference>
<feature type="transmembrane region" description="Helical" evidence="5">
    <location>
        <begin position="12"/>
        <end position="32"/>
    </location>
</feature>
<dbReference type="Pfam" id="PF02518">
    <property type="entry name" value="HATPase_c"/>
    <property type="match status" value="1"/>
</dbReference>
<proteinExistence type="predicted"/>
<dbReference type="InterPro" id="IPR003594">
    <property type="entry name" value="HATPase_dom"/>
</dbReference>
<feature type="transmembrane region" description="Helical" evidence="5">
    <location>
        <begin position="314"/>
        <end position="332"/>
    </location>
</feature>
<feature type="region of interest" description="Disordered" evidence="4">
    <location>
        <begin position="569"/>
        <end position="588"/>
    </location>
</feature>
<keyword evidence="5" id="KW-0812">Transmembrane</keyword>
<sequence>MTAAAIWQHRFVRLALGILSAQILFWGTLFLIGETEKEHLYMKSWEVGEIYVHPLPGLDPDFGARDAGHRQTFPVEPGACYRGYHSPAYQISFDVKGDEYVNWALYLPWVSDNFETYVNGRLIATPRGEFSLTPSREERRPFLIGIPPDLMEPGTNRVDLVVTRTGCHPYVQTVYFGPLEPFKAYEHHIVLLGHYVPIITAVAGGLVALVALCLLPISGYSPLFASLAAFMAALALRAVAYVWAGNGLDYTTFFMLVYLIHYLCLATAAYFVQAWTGQPRQHTLWFALNFVIFAAIFALVWATGGEVYVLVTQVLNPVSLLLVSGYTLWSLWRMAPARPGEAGGAIVLMSLFLASELYDALITIFQVRRFIDAAYYLPIVLIAAVAGHLAAQGYRLYRDLAVQVAEKEAEIRASYARLQEQEKVNAINTERQRLIRDMHDGIGGQLVSLMLQLKGKPLPQERVHQQVQAAVDDLRLIIDSMDSVGDSLDIALAIFRDRMQPRLKAAGIRFVFENRLDGEVQGFRPQEILHIYRILQEGMTNILKYAAATTVRLELEAGDAETLRIRLSDDGQGFDPDARPETDGGRGLNHMQKRARALGSELTVEAATGQGTVLTLVIKRP</sequence>
<dbReference type="PROSITE" id="PS50109">
    <property type="entry name" value="HIS_KIN"/>
    <property type="match status" value="1"/>
</dbReference>
<evidence type="ECO:0000256" key="2">
    <source>
        <dbReference type="ARBA" id="ARBA00022777"/>
    </source>
</evidence>
<feature type="transmembrane region" description="Helical" evidence="5">
    <location>
        <begin position="373"/>
        <end position="391"/>
    </location>
</feature>
<feature type="transmembrane region" description="Helical" evidence="5">
    <location>
        <begin position="250"/>
        <end position="272"/>
    </location>
</feature>
<dbReference type="RefSeq" id="WP_006271813.1">
    <property type="nucleotide sequence ID" value="NZ_GL883077.1"/>
</dbReference>
<feature type="transmembrane region" description="Helical" evidence="5">
    <location>
        <begin position="284"/>
        <end position="302"/>
    </location>
</feature>
<evidence type="ECO:0000256" key="3">
    <source>
        <dbReference type="ARBA" id="ARBA00023012"/>
    </source>
</evidence>
<name>F4QH96_9CAUL</name>